<accession>A0AAE9WGJ3</accession>
<feature type="compositionally biased region" description="Low complexity" evidence="4">
    <location>
        <begin position="43"/>
        <end position="53"/>
    </location>
</feature>
<dbReference type="RefSeq" id="XP_056038576.1">
    <property type="nucleotide sequence ID" value="XM_056182611.1"/>
</dbReference>
<evidence type="ECO:0000256" key="1">
    <source>
        <dbReference type="ARBA" id="ARBA00004123"/>
    </source>
</evidence>
<feature type="domain" description="Transcription regulator LGE1 helical region" evidence="5">
    <location>
        <begin position="92"/>
        <end position="157"/>
    </location>
</feature>
<evidence type="ECO:0000313" key="7">
    <source>
        <dbReference type="Proteomes" id="UP001212411"/>
    </source>
</evidence>
<proteinExistence type="predicted"/>
<dbReference type="EMBL" id="CP115612">
    <property type="protein sequence ID" value="WBW74333.1"/>
    <property type="molecule type" value="Genomic_DNA"/>
</dbReference>
<sequence length="162" mass="19020">MSKRDDYRHEKNEHYHHRSVNEKGGSAYESGFRTYHPNRPRSRPSYESRFSSSNTRDFDNHHHQFHPNSSSGNRFHDSDIHTGANNDQQTPLIKLPDAGLASQLKSTKKAWQDASNNVSNFEHEFLQQKYFWEKVRPDVFREQLRSNTAEKSLDDFVNSVNI</sequence>
<keyword evidence="2" id="KW-0156">Chromatin regulator</keyword>
<comment type="subcellular location">
    <subcellularLocation>
        <location evidence="1">Nucleus</location>
    </subcellularLocation>
</comment>
<name>A0AAE9WGJ3_9SCHI</name>
<dbReference type="InterPro" id="IPR021581">
    <property type="entry name" value="Tscrpt_reg_Lge1"/>
</dbReference>
<gene>
    <name evidence="6" type="primary">shf1</name>
    <name evidence="6" type="ORF">SOMG_03824</name>
</gene>
<evidence type="ECO:0000259" key="5">
    <source>
        <dbReference type="Pfam" id="PF11488"/>
    </source>
</evidence>
<evidence type="ECO:0000256" key="4">
    <source>
        <dbReference type="SAM" id="MobiDB-lite"/>
    </source>
</evidence>
<feature type="compositionally biased region" description="Basic and acidic residues" evidence="4">
    <location>
        <begin position="1"/>
        <end position="13"/>
    </location>
</feature>
<evidence type="ECO:0000256" key="2">
    <source>
        <dbReference type="ARBA" id="ARBA00022853"/>
    </source>
</evidence>
<evidence type="ECO:0000313" key="6">
    <source>
        <dbReference type="EMBL" id="WBW74333.1"/>
    </source>
</evidence>
<dbReference type="GO" id="GO:0005634">
    <property type="term" value="C:nucleus"/>
    <property type="evidence" value="ECO:0007669"/>
    <property type="project" value="UniProtKB-SubCell"/>
</dbReference>
<dbReference type="Pfam" id="PF11488">
    <property type="entry name" value="Lge1"/>
    <property type="match status" value="1"/>
</dbReference>
<dbReference type="Proteomes" id="UP001212411">
    <property type="component" value="Chromosome 2"/>
</dbReference>
<dbReference type="KEGG" id="som:SOMG_03824"/>
<reference evidence="6 7" key="1">
    <citation type="journal article" date="2023" name="G3 (Bethesda)">
        <title>A high-quality reference genome for the fission yeast Schizosaccharomyces osmophilus.</title>
        <authorList>
            <person name="Jia G.S."/>
            <person name="Zhang W.C."/>
            <person name="Liang Y."/>
            <person name="Liu X.H."/>
            <person name="Rhind N."/>
            <person name="Pidoux A."/>
            <person name="Brysch-Herzberg M."/>
            <person name="Du L.L."/>
        </authorList>
    </citation>
    <scope>NUCLEOTIDE SEQUENCE [LARGE SCALE GENOMIC DNA]</scope>
    <source>
        <strain evidence="6 7">CBS 15793</strain>
    </source>
</reference>
<evidence type="ECO:0000256" key="3">
    <source>
        <dbReference type="ARBA" id="ARBA00023242"/>
    </source>
</evidence>
<dbReference type="GO" id="GO:0006325">
    <property type="term" value="P:chromatin organization"/>
    <property type="evidence" value="ECO:0007669"/>
    <property type="project" value="UniProtKB-KW"/>
</dbReference>
<keyword evidence="7" id="KW-1185">Reference proteome</keyword>
<keyword evidence="3" id="KW-0539">Nucleus</keyword>
<protein>
    <submittedName>
        <fullName evidence="6">Histone H2B-K119 ubiquitin ligase complex (HULC) subunit Shf1</fullName>
    </submittedName>
</protein>
<feature type="region of interest" description="Disordered" evidence="4">
    <location>
        <begin position="1"/>
        <end position="96"/>
    </location>
</feature>
<organism evidence="6 7">
    <name type="scientific">Schizosaccharomyces osmophilus</name>
    <dbReference type="NCBI Taxonomy" id="2545709"/>
    <lineage>
        <taxon>Eukaryota</taxon>
        <taxon>Fungi</taxon>
        <taxon>Dikarya</taxon>
        <taxon>Ascomycota</taxon>
        <taxon>Taphrinomycotina</taxon>
        <taxon>Schizosaccharomycetes</taxon>
        <taxon>Schizosaccharomycetales</taxon>
        <taxon>Schizosaccharomycetaceae</taxon>
        <taxon>Schizosaccharomyces</taxon>
    </lineage>
</organism>
<dbReference type="GO" id="GO:0016874">
    <property type="term" value="F:ligase activity"/>
    <property type="evidence" value="ECO:0007669"/>
    <property type="project" value="UniProtKB-KW"/>
</dbReference>
<dbReference type="GeneID" id="80877300"/>
<keyword evidence="6" id="KW-0436">Ligase</keyword>
<dbReference type="AlphaFoldDB" id="A0AAE9WGJ3"/>